<protein>
    <submittedName>
        <fullName evidence="4">LOB domain-containing protein 31</fullName>
    </submittedName>
</protein>
<evidence type="ECO:0000313" key="4">
    <source>
        <dbReference type="EMBL" id="KAL1213578.1"/>
    </source>
</evidence>
<comment type="similarity">
    <text evidence="1">Belongs to the LOB domain-containing protein family.</text>
</comment>
<dbReference type="Pfam" id="PF03195">
    <property type="entry name" value="LOB"/>
    <property type="match status" value="1"/>
</dbReference>
<organism evidence="4 5">
    <name type="scientific">Cardamine amara subsp. amara</name>
    <dbReference type="NCBI Taxonomy" id="228776"/>
    <lineage>
        <taxon>Eukaryota</taxon>
        <taxon>Viridiplantae</taxon>
        <taxon>Streptophyta</taxon>
        <taxon>Embryophyta</taxon>
        <taxon>Tracheophyta</taxon>
        <taxon>Spermatophyta</taxon>
        <taxon>Magnoliopsida</taxon>
        <taxon>eudicotyledons</taxon>
        <taxon>Gunneridae</taxon>
        <taxon>Pentapetalae</taxon>
        <taxon>rosids</taxon>
        <taxon>malvids</taxon>
        <taxon>Brassicales</taxon>
        <taxon>Brassicaceae</taxon>
        <taxon>Cardamineae</taxon>
        <taxon>Cardamine</taxon>
    </lineage>
</organism>
<dbReference type="PANTHER" id="PTHR31529">
    <property type="entry name" value="LOB DOMAIN CONTAINING PROTEIN"/>
    <property type="match status" value="1"/>
</dbReference>
<dbReference type="InterPro" id="IPR004883">
    <property type="entry name" value="LOB"/>
</dbReference>
<reference evidence="4 5" key="1">
    <citation type="submission" date="2024-04" db="EMBL/GenBank/DDBJ databases">
        <title>Genome assembly C_amara_ONT_v2.</title>
        <authorList>
            <person name="Yant L."/>
            <person name="Moore C."/>
            <person name="Slenker M."/>
        </authorList>
    </citation>
    <scope>NUCLEOTIDE SEQUENCE [LARGE SCALE GENOMIC DNA]</scope>
    <source>
        <tissue evidence="4">Leaf</tissue>
    </source>
</reference>
<name>A0ABD1B521_CARAN</name>
<evidence type="ECO:0000256" key="2">
    <source>
        <dbReference type="SAM" id="MobiDB-lite"/>
    </source>
</evidence>
<evidence type="ECO:0000313" key="5">
    <source>
        <dbReference type="Proteomes" id="UP001558713"/>
    </source>
</evidence>
<proteinExistence type="inferred from homology"/>
<accession>A0ABD1B521</accession>
<dbReference type="AlphaFoldDB" id="A0ABD1B521"/>
<feature type="compositionally biased region" description="Polar residues" evidence="2">
    <location>
        <begin position="72"/>
        <end position="91"/>
    </location>
</feature>
<feature type="domain" description="LOB" evidence="3">
    <location>
        <begin position="7"/>
        <end position="111"/>
    </location>
</feature>
<comment type="caution">
    <text evidence="4">The sequence shown here is derived from an EMBL/GenBank/DDBJ whole genome shotgun (WGS) entry which is preliminary data.</text>
</comment>
<evidence type="ECO:0000259" key="3">
    <source>
        <dbReference type="PROSITE" id="PS50891"/>
    </source>
</evidence>
<dbReference type="PROSITE" id="PS50891">
    <property type="entry name" value="LOB"/>
    <property type="match status" value="1"/>
</dbReference>
<dbReference type="EMBL" id="JBANAX010000336">
    <property type="protein sequence ID" value="KAL1213578.1"/>
    <property type="molecule type" value="Genomic_DNA"/>
</dbReference>
<feature type="region of interest" description="Disordered" evidence="2">
    <location>
        <begin position="55"/>
        <end position="91"/>
    </location>
</feature>
<gene>
    <name evidence="4" type="ORF">V5N11_000650</name>
</gene>
<evidence type="ECO:0000256" key="1">
    <source>
        <dbReference type="ARBA" id="ARBA00005474"/>
    </source>
</evidence>
<keyword evidence="5" id="KW-1185">Reference proteome</keyword>
<dbReference type="PANTHER" id="PTHR31529:SF47">
    <property type="entry name" value="LOB DOMAIN-CONTAINING PROTEIN 31"/>
    <property type="match status" value="1"/>
</dbReference>
<dbReference type="Proteomes" id="UP001558713">
    <property type="component" value="Unassembled WGS sequence"/>
</dbReference>
<sequence>MSTGGGSPCGACKLLRRKCVAECVFAPYFGSEEGTAHFAAVHKGSRSRLRMRWSHLSPSRPGDESTGGVSLRPNSSLNPTTPISPQNNSPTEAVIASSNAQLIASTDDNKNVPSSLLHTHCMPQQQLDESEDMEISTESVDFTRLSKLLGLVDPVNEEGDLNLSQGNCRPSSPI</sequence>